<comment type="caution">
    <text evidence="4">The sequence shown here is derived from an EMBL/GenBank/DDBJ whole genome shotgun (WGS) entry which is preliminary data.</text>
</comment>
<accession>A0AAN6W7T5</accession>
<dbReference type="SUPFAM" id="SSF50978">
    <property type="entry name" value="WD40 repeat-like"/>
    <property type="match status" value="1"/>
</dbReference>
<feature type="repeat" description="WD" evidence="3">
    <location>
        <begin position="19"/>
        <end position="51"/>
    </location>
</feature>
<proteinExistence type="predicted"/>
<evidence type="ECO:0000313" key="4">
    <source>
        <dbReference type="EMBL" id="KAK4175966.1"/>
    </source>
</evidence>
<sequence length="386" mass="41378">MANSKPNITGTLASDIAFPKGPEDSVNALRWSPKSNHLAAASWDGKVYVYDATNVAAGTASARGVAALDGGQAPFFDCDFNQIEIIEDRLGGYGNNIYGSQQEGTMIAGASADQKIHIMDLNSPGKTMTLAGHTAPVRTVRWVDVPCAPNPTGLLVSGSWDKTLRFWDPRRQPNPIVTVNLSERVWVMDGSGTTLIAGTADNKLHVFNLGTMTQSSAIKPFKVVDSPLGDPQIKCLAVQHSGKSWALGSIGGRAAFQHTVTAAKNKNYTFRCHRQESTTRSSTTEIYSVNALAFARPPADLRGGGEKVVMATAGQDGHVCYWNITTRQRLQVFPSVGGSITACGFNWDATLFAYAVGYDWGKGYAGNTADHPRGLVLRRVDKSLLG</sequence>
<evidence type="ECO:0000256" key="2">
    <source>
        <dbReference type="ARBA" id="ARBA00022737"/>
    </source>
</evidence>
<keyword evidence="5" id="KW-1185">Reference proteome</keyword>
<dbReference type="PROSITE" id="PS50082">
    <property type="entry name" value="WD_REPEATS_2"/>
    <property type="match status" value="2"/>
</dbReference>
<dbReference type="AlphaFoldDB" id="A0AAN6W7T5"/>
<dbReference type="Proteomes" id="UP001302321">
    <property type="component" value="Unassembled WGS sequence"/>
</dbReference>
<keyword evidence="1 3" id="KW-0853">WD repeat</keyword>
<protein>
    <submittedName>
        <fullName evidence="4">Poly(A)+ RNA export protein</fullName>
    </submittedName>
</protein>
<reference evidence="4" key="2">
    <citation type="submission" date="2023-05" db="EMBL/GenBank/DDBJ databases">
        <authorList>
            <consortium name="Lawrence Berkeley National Laboratory"/>
            <person name="Steindorff A."/>
            <person name="Hensen N."/>
            <person name="Bonometti L."/>
            <person name="Westerberg I."/>
            <person name="Brannstrom I.O."/>
            <person name="Guillou S."/>
            <person name="Cros-Aarteil S."/>
            <person name="Calhoun S."/>
            <person name="Haridas S."/>
            <person name="Kuo A."/>
            <person name="Mondo S."/>
            <person name="Pangilinan J."/>
            <person name="Riley R."/>
            <person name="Labutti K."/>
            <person name="Andreopoulos B."/>
            <person name="Lipzen A."/>
            <person name="Chen C."/>
            <person name="Yanf M."/>
            <person name="Daum C."/>
            <person name="Ng V."/>
            <person name="Clum A."/>
            <person name="Ohm R."/>
            <person name="Martin F."/>
            <person name="Silar P."/>
            <person name="Natvig D."/>
            <person name="Lalanne C."/>
            <person name="Gautier V."/>
            <person name="Ament-Velasquez S.L."/>
            <person name="Kruys A."/>
            <person name="Hutchinson M.I."/>
            <person name="Powell A.J."/>
            <person name="Barry K."/>
            <person name="Miller A.N."/>
            <person name="Grigoriev I.V."/>
            <person name="Debuchy R."/>
            <person name="Gladieux P."/>
            <person name="Thoren M.H."/>
            <person name="Johannesson H."/>
        </authorList>
    </citation>
    <scope>NUCLEOTIDE SEQUENCE</scope>
    <source>
        <strain evidence="4">CBS 892.96</strain>
    </source>
</reference>
<feature type="repeat" description="WD" evidence="3">
    <location>
        <begin position="130"/>
        <end position="168"/>
    </location>
</feature>
<dbReference type="PANTHER" id="PTHR10971">
    <property type="entry name" value="MRNA EXPORT FACTOR AND BUB3"/>
    <property type="match status" value="1"/>
</dbReference>
<gene>
    <name evidence="4" type="ORF">QBC36DRAFT_188580</name>
</gene>
<name>A0AAN6W7T5_9PEZI</name>
<dbReference type="InterPro" id="IPR001680">
    <property type="entry name" value="WD40_rpt"/>
</dbReference>
<reference evidence="4" key="1">
    <citation type="journal article" date="2023" name="Mol. Phylogenet. Evol.">
        <title>Genome-scale phylogeny and comparative genomics of the fungal order Sordariales.</title>
        <authorList>
            <person name="Hensen N."/>
            <person name="Bonometti L."/>
            <person name="Westerberg I."/>
            <person name="Brannstrom I.O."/>
            <person name="Guillou S."/>
            <person name="Cros-Aarteil S."/>
            <person name="Calhoun S."/>
            <person name="Haridas S."/>
            <person name="Kuo A."/>
            <person name="Mondo S."/>
            <person name="Pangilinan J."/>
            <person name="Riley R."/>
            <person name="LaButti K."/>
            <person name="Andreopoulos B."/>
            <person name="Lipzen A."/>
            <person name="Chen C."/>
            <person name="Yan M."/>
            <person name="Daum C."/>
            <person name="Ng V."/>
            <person name="Clum A."/>
            <person name="Steindorff A."/>
            <person name="Ohm R.A."/>
            <person name="Martin F."/>
            <person name="Silar P."/>
            <person name="Natvig D.O."/>
            <person name="Lalanne C."/>
            <person name="Gautier V."/>
            <person name="Ament-Velasquez S.L."/>
            <person name="Kruys A."/>
            <person name="Hutchinson M.I."/>
            <person name="Powell A.J."/>
            <person name="Barry K."/>
            <person name="Miller A.N."/>
            <person name="Grigoriev I.V."/>
            <person name="Debuchy R."/>
            <person name="Gladieux P."/>
            <person name="Hiltunen Thoren M."/>
            <person name="Johannesson H."/>
        </authorList>
    </citation>
    <scope>NUCLEOTIDE SEQUENCE</scope>
    <source>
        <strain evidence="4">CBS 892.96</strain>
    </source>
</reference>
<dbReference type="EMBL" id="MU866213">
    <property type="protein sequence ID" value="KAK4175966.1"/>
    <property type="molecule type" value="Genomic_DNA"/>
</dbReference>
<dbReference type="SMART" id="SM00320">
    <property type="entry name" value="WD40"/>
    <property type="match status" value="4"/>
</dbReference>
<organism evidence="4 5">
    <name type="scientific">Triangularia setosa</name>
    <dbReference type="NCBI Taxonomy" id="2587417"/>
    <lineage>
        <taxon>Eukaryota</taxon>
        <taxon>Fungi</taxon>
        <taxon>Dikarya</taxon>
        <taxon>Ascomycota</taxon>
        <taxon>Pezizomycotina</taxon>
        <taxon>Sordariomycetes</taxon>
        <taxon>Sordariomycetidae</taxon>
        <taxon>Sordariales</taxon>
        <taxon>Podosporaceae</taxon>
        <taxon>Triangularia</taxon>
    </lineage>
</organism>
<keyword evidence="2" id="KW-0677">Repeat</keyword>
<evidence type="ECO:0000313" key="5">
    <source>
        <dbReference type="Proteomes" id="UP001302321"/>
    </source>
</evidence>
<dbReference type="Pfam" id="PF00400">
    <property type="entry name" value="WD40"/>
    <property type="match status" value="2"/>
</dbReference>
<evidence type="ECO:0000256" key="3">
    <source>
        <dbReference type="PROSITE-ProRule" id="PRU00221"/>
    </source>
</evidence>
<evidence type="ECO:0000256" key="1">
    <source>
        <dbReference type="ARBA" id="ARBA00022574"/>
    </source>
</evidence>
<dbReference type="Gene3D" id="2.130.10.10">
    <property type="entry name" value="YVTN repeat-like/Quinoprotein amine dehydrogenase"/>
    <property type="match status" value="1"/>
</dbReference>
<dbReference type="InterPro" id="IPR036322">
    <property type="entry name" value="WD40_repeat_dom_sf"/>
</dbReference>
<dbReference type="InterPro" id="IPR015943">
    <property type="entry name" value="WD40/YVTN_repeat-like_dom_sf"/>
</dbReference>